<keyword evidence="1" id="KW-0472">Membrane</keyword>
<evidence type="ECO:0000256" key="1">
    <source>
        <dbReference type="SAM" id="Phobius"/>
    </source>
</evidence>
<proteinExistence type="predicted"/>
<dbReference type="Proteomes" id="UP000288168">
    <property type="component" value="Unassembled WGS sequence"/>
</dbReference>
<sequence length="164" mass="18361">MLDDMVHLGLVLSGQAQEKRLIRKSDSLSVVLKCLLLKVIPILTTTILAMKATRLPAWTSLSFGVATQAAMGMATYFVFVPLARMTQARKALRDDKVETNSSEADEAQDHYTASTKTKARYRSAWQVILFIGIVLIFLFLADEGSMAMWLRLGHQFLSIDETYD</sequence>
<accession>A0A428NRK9</accession>
<protein>
    <submittedName>
        <fullName evidence="2">Uncharacterized protein</fullName>
    </submittedName>
</protein>
<dbReference type="OrthoDB" id="4753330at2759"/>
<keyword evidence="3" id="KW-1185">Reference proteome</keyword>
<evidence type="ECO:0000313" key="3">
    <source>
        <dbReference type="Proteomes" id="UP000288168"/>
    </source>
</evidence>
<keyword evidence="1" id="KW-0812">Transmembrane</keyword>
<evidence type="ECO:0000313" key="2">
    <source>
        <dbReference type="EMBL" id="RSL43392.1"/>
    </source>
</evidence>
<feature type="transmembrane region" description="Helical" evidence="1">
    <location>
        <begin position="30"/>
        <end position="49"/>
    </location>
</feature>
<comment type="caution">
    <text evidence="2">The sequence shown here is derived from an EMBL/GenBank/DDBJ whole genome shotgun (WGS) entry which is preliminary data.</text>
</comment>
<dbReference type="AlphaFoldDB" id="A0A428NRK9"/>
<reference evidence="2 3" key="1">
    <citation type="submission" date="2017-06" db="EMBL/GenBank/DDBJ databases">
        <title>Comparative genomic analysis of Ambrosia Fusariam Clade fungi.</title>
        <authorList>
            <person name="Stajich J.E."/>
            <person name="Carrillo J."/>
            <person name="Kijimoto T."/>
            <person name="Eskalen A."/>
            <person name="O'Donnell K."/>
            <person name="Kasson M."/>
        </authorList>
    </citation>
    <scope>NUCLEOTIDE SEQUENCE [LARGE SCALE GENOMIC DNA]</scope>
    <source>
        <strain evidence="2 3">NRRL62584</strain>
    </source>
</reference>
<feature type="transmembrane region" description="Helical" evidence="1">
    <location>
        <begin position="124"/>
        <end position="141"/>
    </location>
</feature>
<organism evidence="2 3">
    <name type="scientific">Fusarium duplospermum</name>
    <dbReference type="NCBI Taxonomy" id="1325734"/>
    <lineage>
        <taxon>Eukaryota</taxon>
        <taxon>Fungi</taxon>
        <taxon>Dikarya</taxon>
        <taxon>Ascomycota</taxon>
        <taxon>Pezizomycotina</taxon>
        <taxon>Sordariomycetes</taxon>
        <taxon>Hypocreomycetidae</taxon>
        <taxon>Hypocreales</taxon>
        <taxon>Nectriaceae</taxon>
        <taxon>Fusarium</taxon>
        <taxon>Fusarium solani species complex</taxon>
    </lineage>
</organism>
<feature type="non-terminal residue" evidence="2">
    <location>
        <position position="164"/>
    </location>
</feature>
<dbReference type="EMBL" id="NKCI01000326">
    <property type="protein sequence ID" value="RSL43392.1"/>
    <property type="molecule type" value="Genomic_DNA"/>
</dbReference>
<keyword evidence="1" id="KW-1133">Transmembrane helix</keyword>
<name>A0A428NRK9_9HYPO</name>
<gene>
    <name evidence="2" type="ORF">CEP54_015099</name>
</gene>
<feature type="transmembrane region" description="Helical" evidence="1">
    <location>
        <begin position="61"/>
        <end position="83"/>
    </location>
</feature>